<evidence type="ECO:0000313" key="2">
    <source>
        <dbReference type="Proteomes" id="UP001054945"/>
    </source>
</evidence>
<reference evidence="1 2" key="1">
    <citation type="submission" date="2021-06" db="EMBL/GenBank/DDBJ databases">
        <title>Caerostris extrusa draft genome.</title>
        <authorList>
            <person name="Kono N."/>
            <person name="Arakawa K."/>
        </authorList>
    </citation>
    <scope>NUCLEOTIDE SEQUENCE [LARGE SCALE GENOMIC DNA]</scope>
</reference>
<dbReference type="EMBL" id="BPLR01006036">
    <property type="protein sequence ID" value="GIY07030.1"/>
    <property type="molecule type" value="Genomic_DNA"/>
</dbReference>
<dbReference type="Proteomes" id="UP001054945">
    <property type="component" value="Unassembled WGS sequence"/>
</dbReference>
<proteinExistence type="predicted"/>
<dbReference type="AlphaFoldDB" id="A0AAV4QD44"/>
<sequence length="382" mass="43121">MAKNANVSYIVAKYAIASYIMAKNANVSYIMAKYAIVSYIMAKNANVSYIVAKYAIASYIMAKNANVSYIVAKYAIVSYIMAKNANVSYIVAKYAIVSYIMAKNANVSYIVAKYAIASYIMAKNANVSYIVAKYAIVSCIMAKNANVSYIVAKYAIVSYIMAKNANVSYIVAKYAIVSYIMAKNANVSYIVTKRKLILGLSSVFQKVLVELQSVSFAKQFLFLNRDHKKQSTLKENRGKGEIIQADNSVLHKKQLQSRIAIFHSSPKLNLSPLSIEPFPVPMEEGKNRDKGELFKPNNSVLRKKQLQSELLLFTLLPKLDFSPLSIEPFPLPLEEGSVQTIVFKHHPILMMEKRIVLGSRNLHVKVRWFFWMWKQYSSFKFG</sequence>
<accession>A0AAV4QD44</accession>
<organism evidence="1 2">
    <name type="scientific">Caerostris extrusa</name>
    <name type="common">Bark spider</name>
    <name type="synonym">Caerostris bankana</name>
    <dbReference type="NCBI Taxonomy" id="172846"/>
    <lineage>
        <taxon>Eukaryota</taxon>
        <taxon>Metazoa</taxon>
        <taxon>Ecdysozoa</taxon>
        <taxon>Arthropoda</taxon>
        <taxon>Chelicerata</taxon>
        <taxon>Arachnida</taxon>
        <taxon>Araneae</taxon>
        <taxon>Araneomorphae</taxon>
        <taxon>Entelegynae</taxon>
        <taxon>Araneoidea</taxon>
        <taxon>Araneidae</taxon>
        <taxon>Caerostris</taxon>
    </lineage>
</organism>
<evidence type="ECO:0000313" key="1">
    <source>
        <dbReference type="EMBL" id="GIY07030.1"/>
    </source>
</evidence>
<keyword evidence="2" id="KW-1185">Reference proteome</keyword>
<protein>
    <submittedName>
        <fullName evidence="1">Uncharacterized protein</fullName>
    </submittedName>
</protein>
<gene>
    <name evidence="1" type="ORF">CEXT_390261</name>
</gene>
<comment type="caution">
    <text evidence="1">The sequence shown here is derived from an EMBL/GenBank/DDBJ whole genome shotgun (WGS) entry which is preliminary data.</text>
</comment>
<name>A0AAV4QD44_CAEEX</name>